<dbReference type="Proteomes" id="UP000245020">
    <property type="component" value="Unassembled WGS sequence"/>
</dbReference>
<keyword evidence="3 6" id="KW-0812">Transmembrane</keyword>
<dbReference type="InterPro" id="IPR045861">
    <property type="entry name" value="CorA_cytoplasmic_dom"/>
</dbReference>
<dbReference type="InterPro" id="IPR045863">
    <property type="entry name" value="CorA_TM1_TM2"/>
</dbReference>
<dbReference type="EMBL" id="QEWQ01000004">
    <property type="protein sequence ID" value="PWD80825.1"/>
    <property type="molecule type" value="Genomic_DNA"/>
</dbReference>
<dbReference type="CDD" id="cd12827">
    <property type="entry name" value="EcCorA_ZntB-like_u2"/>
    <property type="match status" value="1"/>
</dbReference>
<dbReference type="InterPro" id="IPR047199">
    <property type="entry name" value="CorA-like"/>
</dbReference>
<dbReference type="Gene3D" id="3.30.460.20">
    <property type="entry name" value="CorA soluble domain-like"/>
    <property type="match status" value="1"/>
</dbReference>
<dbReference type="Pfam" id="PF01544">
    <property type="entry name" value="CorA"/>
    <property type="match status" value="1"/>
</dbReference>
<comment type="caution">
    <text evidence="7">The sequence shown here is derived from an EMBL/GenBank/DDBJ whole genome shotgun (WGS) entry which is preliminary data.</text>
</comment>
<dbReference type="SUPFAM" id="SSF144083">
    <property type="entry name" value="Magnesium transport protein CorA, transmembrane region"/>
    <property type="match status" value="1"/>
</dbReference>
<evidence type="ECO:0000256" key="1">
    <source>
        <dbReference type="ARBA" id="ARBA00004141"/>
    </source>
</evidence>
<feature type="transmembrane region" description="Helical" evidence="6">
    <location>
        <begin position="258"/>
        <end position="278"/>
    </location>
</feature>
<gene>
    <name evidence="7" type="ORF">DC083_06885</name>
</gene>
<proteinExistence type="inferred from homology"/>
<dbReference type="GO" id="GO:0046873">
    <property type="term" value="F:metal ion transmembrane transporter activity"/>
    <property type="evidence" value="ECO:0007669"/>
    <property type="project" value="InterPro"/>
</dbReference>
<dbReference type="AlphaFoldDB" id="A0A2U2ADT5"/>
<organism evidence="7 8">
    <name type="scientific">Ignatzschineria ureiclastica</name>
    <dbReference type="NCBI Taxonomy" id="472582"/>
    <lineage>
        <taxon>Bacteria</taxon>
        <taxon>Pseudomonadati</taxon>
        <taxon>Pseudomonadota</taxon>
        <taxon>Gammaproteobacteria</taxon>
        <taxon>Cardiobacteriales</taxon>
        <taxon>Ignatzschineriaceae</taxon>
        <taxon>Ignatzschineria</taxon>
    </lineage>
</organism>
<dbReference type="PANTHER" id="PTHR47891">
    <property type="entry name" value="TRANSPORTER-RELATED"/>
    <property type="match status" value="1"/>
</dbReference>
<evidence type="ECO:0000256" key="2">
    <source>
        <dbReference type="ARBA" id="ARBA00009765"/>
    </source>
</evidence>
<name>A0A2U2ADT5_9GAMM</name>
<evidence type="ECO:0000256" key="5">
    <source>
        <dbReference type="ARBA" id="ARBA00023136"/>
    </source>
</evidence>
<evidence type="ECO:0000313" key="7">
    <source>
        <dbReference type="EMBL" id="PWD80825.1"/>
    </source>
</evidence>
<reference evidence="8" key="1">
    <citation type="submission" date="2018-05" db="EMBL/GenBank/DDBJ databases">
        <title>Ignatzschineria dubaiensis sp. nov., isolated from necrotic foot tissues of dromedaries (Camelus dromedarius) and associated maggots in Dubai, United Arab Emirates.</title>
        <authorList>
            <person name="Tsang C.C."/>
            <person name="Tang J.Y.M."/>
            <person name="Fong J.Y.H."/>
            <person name="Kinne J."/>
            <person name="Lee H.H."/>
            <person name="Joseph M."/>
            <person name="Jose S."/>
            <person name="Schuster R.K."/>
            <person name="Tang Y."/>
            <person name="Sivakumar S."/>
            <person name="Chen J.H.K."/>
            <person name="Teng J.L.L."/>
            <person name="Lau S.K.P."/>
            <person name="Wernery U."/>
            <person name="Woo P.C.Y."/>
        </authorList>
    </citation>
    <scope>NUCLEOTIDE SEQUENCE [LARGE SCALE GENOMIC DNA]</scope>
    <source>
        <strain evidence="8">KCTC 22644</strain>
    </source>
</reference>
<accession>A0A2U2ADT5</accession>
<keyword evidence="8" id="KW-1185">Reference proteome</keyword>
<dbReference type="OrthoDB" id="9803416at2"/>
<dbReference type="RefSeq" id="WP_109189477.1">
    <property type="nucleotide sequence ID" value="NZ_BMYA01000002.1"/>
</dbReference>
<evidence type="ECO:0008006" key="9">
    <source>
        <dbReference type="Google" id="ProtNLM"/>
    </source>
</evidence>
<dbReference type="SUPFAM" id="SSF143865">
    <property type="entry name" value="CorA soluble domain-like"/>
    <property type="match status" value="1"/>
</dbReference>
<keyword evidence="5 6" id="KW-0472">Membrane</keyword>
<evidence type="ECO:0000256" key="6">
    <source>
        <dbReference type="SAM" id="Phobius"/>
    </source>
</evidence>
<dbReference type="PANTHER" id="PTHR47891:SF2">
    <property type="entry name" value="MAGNESIUM AND COBALT TRANSPORTER"/>
    <property type="match status" value="1"/>
</dbReference>
<keyword evidence="4 6" id="KW-1133">Transmembrane helix</keyword>
<dbReference type="GO" id="GO:0016020">
    <property type="term" value="C:membrane"/>
    <property type="evidence" value="ECO:0007669"/>
    <property type="project" value="UniProtKB-SubCell"/>
</dbReference>
<evidence type="ECO:0000256" key="4">
    <source>
        <dbReference type="ARBA" id="ARBA00022989"/>
    </source>
</evidence>
<feature type="transmembrane region" description="Helical" evidence="6">
    <location>
        <begin position="290"/>
        <end position="310"/>
    </location>
</feature>
<dbReference type="InterPro" id="IPR002523">
    <property type="entry name" value="MgTranspt_CorA/ZnTranspt_ZntB"/>
</dbReference>
<protein>
    <recommendedName>
        <fullName evidence="9">Magnesium transporter CorA family protein</fullName>
    </recommendedName>
</protein>
<dbReference type="Gene3D" id="1.20.58.340">
    <property type="entry name" value="Magnesium transport protein CorA, transmembrane region"/>
    <property type="match status" value="2"/>
</dbReference>
<comment type="similarity">
    <text evidence="2">Belongs to the CorA metal ion transporter (MIT) (TC 1.A.35) family.</text>
</comment>
<sequence length="315" mass="36391">MITIYKNLVKNTYEHETQITDNNWIRVINPDQMDLNTLHRTLNIPMDFMKEAIDINTRPTIMSEGDMMLFIIHLPYVNPEFKANSEGIRYQTIPLGIALVGTHIVTICSVDMTHFFESFMKCCDGLGREKQVQNLLDLFHITSERYLKLMHTIEYEIAEAEDELSRSYRNSELYTLLYINDGLLDMTISLKQMLHLMRKINKERLLDLFPNAEERFEDTIIELEQAYSVAEINQLNANNVMDAYGNIIQNNVSHVVKLLTALTIVLSIPTVIATIYGMNVPLPFQENEHAFAILIVIMVILTGVVAGIFYKKKYF</sequence>
<evidence type="ECO:0000256" key="3">
    <source>
        <dbReference type="ARBA" id="ARBA00022692"/>
    </source>
</evidence>
<evidence type="ECO:0000313" key="8">
    <source>
        <dbReference type="Proteomes" id="UP000245020"/>
    </source>
</evidence>
<comment type="subcellular location">
    <subcellularLocation>
        <location evidence="1">Membrane</location>
        <topology evidence="1">Multi-pass membrane protein</topology>
    </subcellularLocation>
</comment>